<evidence type="ECO:0000256" key="1">
    <source>
        <dbReference type="SAM" id="MobiDB-lite"/>
    </source>
</evidence>
<evidence type="ECO:0000259" key="2">
    <source>
        <dbReference type="Pfam" id="PF11817"/>
    </source>
</evidence>
<sequence>MNAFPPELLQHHFACMLVTGLTSPISKSVTPPTTAAAAAAASAPPTTEASETTAPPDHPTKVFPDLTKSLHDILSARARNALWDPARGRSAVFHTIFADHNVRLPPLKTKPSPRHVAPIPSITCGSASTPPSEASTSAFAALPPRSPLSPLHPNSPQFPDGLIAPVWVRKHRELVPSVFVAFHTLPTNQDIEEVRKADQDLIKIIAERRRTLTERGIKLTVVLLTQREMLDDAQLEVRLSSIRRSSGLDSRASLFVLTPVTKSELGEFVASLHSALYDCAVDYYREHARRVKRKRTRYPPPPSTLQPIVTALGTLPPSSSNAKPVNVSDISWLSREGWIIRSEYKLALFAELSGDIPEALLRYREAYDLLCTTRTCLLGSTLMLPPRTKRWAEAKVLADTLNIRICKLMLYQDSGEGAAMFFRKHLSRFTELSTGWGIGSMTFEYWSWLSKQYRMFGELIEAATRPIQGSPLPAFQLPTHAPPLPSKLLHPDTLSRYSDGRGGVEAPSGMLLPNSNAVSVCIAPYNTLQTPGTYFHLAALCTVERRARFLRAISASSISSSDEEFEGSPLAHERKVDHTAQLTEMLTKAYDAFKRNRLHRSALMVASRIATAYYDGGQMKMALKFLERIVRSYGKDEVEEVRASLVEVAIAAAIGAGDKRSAARMLMEVMDPKLPMDREKRQGLVGGLKTFLSQNAGTPDGQVKRDDAANDNIKGAEESRNSPITSVVANFVEVVPVFPASEVDFGSSVPFQLVLRNTAQISLLDIFSVSRLTFTLTTGQDSSETIISITSNNAIQASESSGPVIVQVGMLDPTSPTPPEPQSANLSEAFLTEGLIACQGSLKASQEGSVRVSKATLHAVQLSDGLEVELDLPLAPFGASLSEPSLKTGHWLLSSGKNLAVTQRLDPSVTLVRPQRFDVDVVATAPAVGGYVDERIPIRVDVHNKENKAVQVWMYATLQPSYDGARDTLCCSEEEGKEEVGGQSVKGVCIGEIGAGDKAEKVIWLTSRQAAGVRTVNVSVRVMTDREGEEVNMEALPVAASASVAVPVGLLFFAKSWSQRVGREQRKKKQGGVKGLLDLDSDSELEECEEGKSDIVRVGLDVEMVGETVIEVTSVDPIRVSDGMEMVQGGIKGEEESALGEWLFRDRFSFFRQLCRDHDWFDGSTTTTAGGRGGGIAWRISWIRTNNAGSCLSCSTRKNHTFIPISQPSSNRIQTLTEKSSTGLTLTLIYSTSQKLHVPFDMDLSVENHDARRSYSLVISVDSDEHFTQAGSRKLSLPFMLPGQTRKLGNLVRLVPQTVGIWQIPNIGVRILDPKDDSSTLSLINSNYVDGKIADEEVDDGLLQDDVWSKLIRFEYKGAEETRVTSKDAKRLPSVLVRL</sequence>
<feature type="compositionally biased region" description="Low complexity" evidence="1">
    <location>
        <begin position="36"/>
        <end position="55"/>
    </location>
</feature>
<comment type="caution">
    <text evidence="3">The sequence shown here is derived from an EMBL/GenBank/DDBJ whole genome shotgun (WGS) entry which is preliminary data.</text>
</comment>
<dbReference type="Pfam" id="PF11817">
    <property type="entry name" value="Foie-gras_1"/>
    <property type="match status" value="1"/>
</dbReference>
<accession>A0AAJ4XPZ6</accession>
<proteinExistence type="predicted"/>
<protein>
    <recommendedName>
        <fullName evidence="2">Trafficking protein particle complex subunit 11 domain-containing protein</fullName>
    </recommendedName>
</protein>
<feature type="region of interest" description="Disordered" evidence="1">
    <location>
        <begin position="36"/>
        <end position="61"/>
    </location>
</feature>
<organism evidence="3 4">
    <name type="scientific">Melanopsichium pennsylvanicum</name>
    <dbReference type="NCBI Taxonomy" id="63383"/>
    <lineage>
        <taxon>Eukaryota</taxon>
        <taxon>Fungi</taxon>
        <taxon>Dikarya</taxon>
        <taxon>Basidiomycota</taxon>
        <taxon>Ustilaginomycotina</taxon>
        <taxon>Ustilaginomycetes</taxon>
        <taxon>Ustilaginales</taxon>
        <taxon>Ustilaginaceae</taxon>
        <taxon>Melanopsichium</taxon>
    </lineage>
</organism>
<feature type="domain" description="Trafficking protein particle complex subunit 11" evidence="2">
    <location>
        <begin position="390"/>
        <end position="670"/>
    </location>
</feature>
<dbReference type="PANTHER" id="PTHR14374">
    <property type="entry name" value="FOIE GRAS"/>
    <property type="match status" value="1"/>
</dbReference>
<dbReference type="EMBL" id="OAPG01000017">
    <property type="protein sequence ID" value="SNX86994.1"/>
    <property type="molecule type" value="Genomic_DNA"/>
</dbReference>
<gene>
    <name evidence="3" type="ORF">MEPE_05703</name>
</gene>
<evidence type="ECO:0000313" key="4">
    <source>
        <dbReference type="Proteomes" id="UP001294444"/>
    </source>
</evidence>
<name>A0AAJ4XPZ6_9BASI</name>
<evidence type="ECO:0000313" key="3">
    <source>
        <dbReference type="EMBL" id="SNX86994.1"/>
    </source>
</evidence>
<dbReference type="Proteomes" id="UP001294444">
    <property type="component" value="Unassembled WGS sequence"/>
</dbReference>
<dbReference type="InterPro" id="IPR021773">
    <property type="entry name" value="TPC11"/>
</dbReference>
<dbReference type="PANTHER" id="PTHR14374:SF0">
    <property type="entry name" value="TRAFFICKING PROTEIN PARTICLE COMPLEX SUBUNIT 11"/>
    <property type="match status" value="1"/>
</dbReference>
<reference evidence="3" key="1">
    <citation type="submission" date="2023-10" db="EMBL/GenBank/DDBJ databases">
        <authorList>
            <person name="Guldener U."/>
        </authorList>
    </citation>
    <scope>NUCLEOTIDE SEQUENCE</scope>
    <source>
        <strain evidence="3">Mp4</strain>
    </source>
</reference>
<keyword evidence="4" id="KW-1185">Reference proteome</keyword>